<dbReference type="SUPFAM" id="SSF143447">
    <property type="entry name" value="AMMECR1-like"/>
    <property type="match status" value="1"/>
</dbReference>
<dbReference type="Proteomes" id="UP000231098">
    <property type="component" value="Unassembled WGS sequence"/>
</dbReference>
<evidence type="ECO:0000313" key="5">
    <source>
        <dbReference type="Proteomes" id="UP000231098"/>
    </source>
</evidence>
<comment type="caution">
    <text evidence="4">The sequence shown here is derived from an EMBL/GenBank/DDBJ whole genome shotgun (WGS) entry which is preliminary data.</text>
</comment>
<evidence type="ECO:0000259" key="3">
    <source>
        <dbReference type="PROSITE" id="PS51112"/>
    </source>
</evidence>
<gene>
    <name evidence="4" type="ORF">COT51_01255</name>
</gene>
<dbReference type="HAMAP" id="MF_00055">
    <property type="entry name" value="MEMO1"/>
    <property type="match status" value="1"/>
</dbReference>
<dbReference type="InterPro" id="IPR036071">
    <property type="entry name" value="AMMECR1_dom_sf"/>
</dbReference>
<proteinExistence type="inferred from homology"/>
<sequence>MRSSYANLRKPYAPGSFYPSESKELSTLVNGFLKTFPESQDKIKVLIVPHAGYPYSGAVAGEGFSHIAKETKTVIILGSSHNEYFQGAAVYDKGAWETPLGIINVDEEKAGKLISARDGIVSNFVLHKNEHALEVELPFLQEQLANFKIVPILIGAFNSDLEKALSEKISKIFDENTVLVVSSDLSHYSTEEVAEKVDKEVISAILSKDPVVLDQRIKDIMEAGYENLVTCACGESAIKVGLRVARMIGADRGELFSYANSGNLTGSNSRVVGYASIGFLESASQISSGEKTALLRLARSSLQEFLEKGTRLWANDFASEDLRNFPIAEAKMGAFVTLLKNGNLRGCIGMIESEDPLWKTVAEMAVSAGVNDPRFPKVTLDELKDIEIEISLLTPKRKITSPSEIELGKHGVWLQKGIRRGVFLPQVATETGWSKEEFLNQLCSQKAGLPESCWKDKDTEIYVFEAEVFKEA</sequence>
<dbReference type="PANTHER" id="PTHR11060">
    <property type="entry name" value="PROTEIN MEMO1"/>
    <property type="match status" value="1"/>
</dbReference>
<comment type="similarity">
    <text evidence="1 2">Belongs to the MEMO1 family.</text>
</comment>
<dbReference type="InterPro" id="IPR027485">
    <property type="entry name" value="AMMECR1_N"/>
</dbReference>
<dbReference type="PROSITE" id="PS51112">
    <property type="entry name" value="AMMECR1"/>
    <property type="match status" value="1"/>
</dbReference>
<dbReference type="Gene3D" id="3.30.1490.150">
    <property type="entry name" value="Hypothetical protein ph0010, domain 2"/>
    <property type="match status" value="1"/>
</dbReference>
<dbReference type="PANTHER" id="PTHR11060:SF0">
    <property type="entry name" value="PROTEIN MEMO1"/>
    <property type="match status" value="1"/>
</dbReference>
<reference evidence="5" key="1">
    <citation type="submission" date="2017-09" db="EMBL/GenBank/DDBJ databases">
        <title>Depth-based differentiation of microbial function through sediment-hosted aquifers and enrichment of novel symbionts in the deep terrestrial subsurface.</title>
        <authorList>
            <person name="Probst A.J."/>
            <person name="Ladd B."/>
            <person name="Jarett J.K."/>
            <person name="Geller-Mcgrath D.E."/>
            <person name="Sieber C.M.K."/>
            <person name="Emerson J.B."/>
            <person name="Anantharaman K."/>
            <person name="Thomas B.C."/>
            <person name="Malmstrom R."/>
            <person name="Stieglmeier M."/>
            <person name="Klingl A."/>
            <person name="Woyke T."/>
            <person name="Ryan C.M."/>
            <person name="Banfield J.F."/>
        </authorList>
    </citation>
    <scope>NUCLEOTIDE SEQUENCE [LARGE SCALE GENOMIC DNA]</scope>
</reference>
<dbReference type="AlphaFoldDB" id="A0A2H0XC33"/>
<dbReference type="InterPro" id="IPR023473">
    <property type="entry name" value="AMMECR1"/>
</dbReference>
<dbReference type="InterPro" id="IPR002733">
    <property type="entry name" value="AMMECR1_domain"/>
</dbReference>
<evidence type="ECO:0000256" key="1">
    <source>
        <dbReference type="ARBA" id="ARBA00006315"/>
    </source>
</evidence>
<dbReference type="InterPro" id="IPR027623">
    <property type="entry name" value="AmmeMemoSam_A"/>
</dbReference>
<dbReference type="NCBIfam" id="TIGR04336">
    <property type="entry name" value="AmmeMemoSam_B"/>
    <property type="match status" value="1"/>
</dbReference>
<dbReference type="Pfam" id="PF01871">
    <property type="entry name" value="AMMECR1"/>
    <property type="match status" value="1"/>
</dbReference>
<feature type="domain" description="AMMECR1" evidence="3">
    <location>
        <begin position="289"/>
        <end position="472"/>
    </location>
</feature>
<dbReference type="CDD" id="cd07361">
    <property type="entry name" value="MEMO_like"/>
    <property type="match status" value="1"/>
</dbReference>
<dbReference type="Pfam" id="PF01875">
    <property type="entry name" value="Memo"/>
    <property type="match status" value="1"/>
</dbReference>
<dbReference type="Gene3D" id="3.30.700.20">
    <property type="entry name" value="Hypothetical protein ph0010, domain 1"/>
    <property type="match status" value="1"/>
</dbReference>
<protein>
    <recommendedName>
        <fullName evidence="2">MEMO1 family protein COT51_01255</fullName>
    </recommendedName>
</protein>
<organism evidence="4 5">
    <name type="scientific">candidate division WWE3 bacterium CG08_land_8_20_14_0_20_41_15</name>
    <dbReference type="NCBI Taxonomy" id="1975086"/>
    <lineage>
        <taxon>Bacteria</taxon>
        <taxon>Katanobacteria</taxon>
    </lineage>
</organism>
<evidence type="ECO:0000256" key="2">
    <source>
        <dbReference type="HAMAP-Rule" id="MF_00055"/>
    </source>
</evidence>
<dbReference type="NCBIfam" id="TIGR00296">
    <property type="entry name" value="TIGR00296 family protein"/>
    <property type="match status" value="1"/>
</dbReference>
<dbReference type="InterPro" id="IPR002737">
    <property type="entry name" value="MEMO1_fam"/>
</dbReference>
<dbReference type="Gene3D" id="3.40.830.10">
    <property type="entry name" value="LigB-like"/>
    <property type="match status" value="1"/>
</dbReference>
<accession>A0A2H0XC33</accession>
<evidence type="ECO:0000313" key="4">
    <source>
        <dbReference type="EMBL" id="PIS21729.1"/>
    </source>
</evidence>
<dbReference type="EMBL" id="PEYV01000023">
    <property type="protein sequence ID" value="PIS21729.1"/>
    <property type="molecule type" value="Genomic_DNA"/>
</dbReference>
<name>A0A2H0XC33_UNCKA</name>
<dbReference type="NCBIfam" id="TIGR04335">
    <property type="entry name" value="AmmeMemoSam_A"/>
    <property type="match status" value="1"/>
</dbReference>